<evidence type="ECO:0000313" key="1">
    <source>
        <dbReference type="EMBL" id="NNU79836.1"/>
    </source>
</evidence>
<dbReference type="InterPro" id="IPR007729">
    <property type="entry name" value="DGOK"/>
</dbReference>
<dbReference type="EMBL" id="JABFBC010000001">
    <property type="protein sequence ID" value="NNU79836.1"/>
    <property type="molecule type" value="Genomic_DNA"/>
</dbReference>
<sequence>MRGEDVTDADWIAVDWGMTNLRAWAIGADGGVLDSARSADGMGMLDAGQAAFEAALIRVIDPWLPGSHARDVVICGTAGARQGWHEVPYRPVPAPAHDRRAVTTAPARDPRVRVSVIHGMSQTNPPDVMRGEETQVAGLLLRSPDFQGVVALPGTHAKWARIVDGEIFHFASFMTGELFALLAERSVLRHSLDPQGHDAEAFTDAFEETLSRPERAAARVLGLRSEDLLLDADPRAAASRLSGYLLGLEFAGARAYWLGQPIALLASGALAERYRTALEVVGADYRVHDPEACVLDGLRAVRAGLRG</sequence>
<dbReference type="GO" id="GO:0034194">
    <property type="term" value="P:D-galactonate catabolic process"/>
    <property type="evidence" value="ECO:0007669"/>
    <property type="project" value="InterPro"/>
</dbReference>
<keyword evidence="1" id="KW-0808">Transferase</keyword>
<evidence type="ECO:0000313" key="2">
    <source>
        <dbReference type="Proteomes" id="UP000572377"/>
    </source>
</evidence>
<dbReference type="InterPro" id="IPR042258">
    <property type="entry name" value="DGOK_N"/>
</dbReference>
<keyword evidence="2" id="KW-1185">Reference proteome</keyword>
<proteinExistence type="predicted"/>
<dbReference type="Pfam" id="PF05035">
    <property type="entry name" value="DGOK"/>
    <property type="match status" value="1"/>
</dbReference>
<name>A0A849L0N3_9RHOB</name>
<dbReference type="AlphaFoldDB" id="A0A849L0N3"/>
<dbReference type="InterPro" id="IPR042257">
    <property type="entry name" value="DGOK_C"/>
</dbReference>
<protein>
    <submittedName>
        <fullName evidence="1">2-dehydro-3-deoxygalactonokinase</fullName>
    </submittedName>
</protein>
<organism evidence="1 2">
    <name type="scientific">Halovulum dunhuangense</name>
    <dbReference type="NCBI Taxonomy" id="1505036"/>
    <lineage>
        <taxon>Bacteria</taxon>
        <taxon>Pseudomonadati</taxon>
        <taxon>Pseudomonadota</taxon>
        <taxon>Alphaproteobacteria</taxon>
        <taxon>Rhodobacterales</taxon>
        <taxon>Paracoccaceae</taxon>
        <taxon>Halovulum</taxon>
    </lineage>
</organism>
<accession>A0A849L0N3</accession>
<dbReference type="GO" id="GO:0008671">
    <property type="term" value="F:2-dehydro-3-deoxygalactonokinase activity"/>
    <property type="evidence" value="ECO:0007669"/>
    <property type="project" value="InterPro"/>
</dbReference>
<dbReference type="Proteomes" id="UP000572377">
    <property type="component" value="Unassembled WGS sequence"/>
</dbReference>
<reference evidence="1 2" key="1">
    <citation type="submission" date="2020-05" db="EMBL/GenBank/DDBJ databases">
        <title>Gimesia benthica sp. nov., a novel planctomycete isolated from a deep-sea water sample of the Northwest Indian Ocean.</title>
        <authorList>
            <person name="Wang J."/>
            <person name="Ruan C."/>
            <person name="Song L."/>
            <person name="Zhu Y."/>
            <person name="Li A."/>
            <person name="Zheng X."/>
            <person name="Wang L."/>
            <person name="Lu Z."/>
            <person name="Huang Y."/>
            <person name="Du W."/>
            <person name="Zhou Y."/>
            <person name="Huang L."/>
            <person name="Dai X."/>
        </authorList>
    </citation>
    <scope>NUCLEOTIDE SEQUENCE [LARGE SCALE GENOMIC DNA]</scope>
    <source>
        <strain evidence="1 2">YYQ-30</strain>
    </source>
</reference>
<dbReference type="Gene3D" id="3.30.420.310">
    <property type="entry name" value="2-keto-3-deoxy-galactonokinase, C-terminal domain"/>
    <property type="match status" value="1"/>
</dbReference>
<comment type="caution">
    <text evidence="1">The sequence shown here is derived from an EMBL/GenBank/DDBJ whole genome shotgun (WGS) entry which is preliminary data.</text>
</comment>
<dbReference type="Gene3D" id="3.30.420.300">
    <property type="entry name" value="2-keto-3-deoxy-galactonokinase, substrate binding domain"/>
    <property type="match status" value="1"/>
</dbReference>
<keyword evidence="1" id="KW-0418">Kinase</keyword>
<gene>
    <name evidence="1" type="ORF">HMH01_05210</name>
</gene>